<dbReference type="InterPro" id="IPR014917">
    <property type="entry name" value="DUF1800"/>
</dbReference>
<accession>A0A1H7LE40</accession>
<dbReference type="EMBL" id="FOAN01000002">
    <property type="protein sequence ID" value="SEK96587.1"/>
    <property type="molecule type" value="Genomic_DNA"/>
</dbReference>
<proteinExistence type="predicted"/>
<dbReference type="STRING" id="1036779.SAMN04515666_102485"/>
<dbReference type="OrthoDB" id="9772295at2"/>
<reference evidence="2" key="1">
    <citation type="submission" date="2016-10" db="EMBL/GenBank/DDBJ databases">
        <authorList>
            <person name="Varghese N."/>
            <person name="Submissions S."/>
        </authorList>
    </citation>
    <scope>NUCLEOTIDE SEQUENCE [LARGE SCALE GENOMIC DNA]</scope>
    <source>
        <strain evidence="2">LMG 26383,CCUG 61248,R- 45681</strain>
    </source>
</reference>
<dbReference type="AlphaFoldDB" id="A0A1H7LE40"/>
<dbReference type="Pfam" id="PF08811">
    <property type="entry name" value="DUF1800"/>
    <property type="match status" value="1"/>
</dbReference>
<evidence type="ECO:0000313" key="2">
    <source>
        <dbReference type="Proteomes" id="UP000199664"/>
    </source>
</evidence>
<dbReference type="Proteomes" id="UP000199664">
    <property type="component" value="Unassembled WGS sequence"/>
</dbReference>
<protein>
    <submittedName>
        <fullName evidence="1">Uncharacterized conserved protein, DUF1800 family</fullName>
    </submittedName>
</protein>
<keyword evidence="2" id="KW-1185">Reference proteome</keyword>
<gene>
    <name evidence="1" type="ORF">SAMN04515666_102485</name>
</gene>
<sequence>MADWSDPRLRTQVLQRFGLGPKPGQGGTVADVRERLLAEISSDGAPQPRVGFSGAAPIGRALYAFEDEERAAREAKRVAVQQGGGQPAMGQGVQVAAASPMPGQPQGSIAAPAQPAPPFPQAVYREEVVSRVQGALEAEAGFAERLVQFWSNHFCVSVAKGNFVRAMAGAFEREAIRPNIFGRFEDLLIAVESHPAMLNFLDNQLSIGPDSRAGKRRGRGLNENLAREIMELHTLGVSGGYTQADVTSLARIITGWTVVGRDARLGFPGSFAFNPGLHDPGGQRLLGKVYRQEGKEKGMAALADLARHPSTASFIARKLARHFVADDPPQALVAELARVFRDTGGDLAALSRALVTSELAGVAPATKLRTPQEFLVAAFRALGRKPDYGQVAGPLGVMGQPLWQPSGPDGYPDTNAAWATPEGIKTRIDVAAQLGRQAAGSVADPRALVEEVLGPLASPQTRQAVARAESKPQALALLLMSPEFQRR</sequence>
<evidence type="ECO:0000313" key="1">
    <source>
        <dbReference type="EMBL" id="SEK96587.1"/>
    </source>
</evidence>
<name>A0A1H7LE40_9HYPH</name>
<organism evidence="1 2">
    <name type="scientific">Bosea lupini</name>
    <dbReference type="NCBI Taxonomy" id="1036779"/>
    <lineage>
        <taxon>Bacteria</taxon>
        <taxon>Pseudomonadati</taxon>
        <taxon>Pseudomonadota</taxon>
        <taxon>Alphaproteobacteria</taxon>
        <taxon>Hyphomicrobiales</taxon>
        <taxon>Boseaceae</taxon>
        <taxon>Bosea</taxon>
    </lineage>
</organism>